<dbReference type="PANTHER" id="PTHR36974">
    <property type="entry name" value="MEMBRANE PROTEIN-RELATED"/>
    <property type="match status" value="1"/>
</dbReference>
<evidence type="ECO:0000259" key="6">
    <source>
        <dbReference type="Pfam" id="PF07291"/>
    </source>
</evidence>
<evidence type="ECO:0000256" key="5">
    <source>
        <dbReference type="SAM" id="Phobius"/>
    </source>
</evidence>
<evidence type="ECO:0000256" key="2">
    <source>
        <dbReference type="ARBA" id="ARBA00022692"/>
    </source>
</evidence>
<name>A0A9X1JWG4_9FLAO</name>
<keyword evidence="4 5" id="KW-0472">Membrane</keyword>
<evidence type="ECO:0000256" key="4">
    <source>
        <dbReference type="ARBA" id="ARBA00023136"/>
    </source>
</evidence>
<evidence type="ECO:0000313" key="8">
    <source>
        <dbReference type="Proteomes" id="UP001138686"/>
    </source>
</evidence>
<keyword evidence="2 5" id="KW-0812">Transmembrane</keyword>
<feature type="transmembrane region" description="Helical" evidence="5">
    <location>
        <begin position="41"/>
        <end position="58"/>
    </location>
</feature>
<dbReference type="Pfam" id="PF07291">
    <property type="entry name" value="MauE"/>
    <property type="match status" value="1"/>
</dbReference>
<dbReference type="GO" id="GO:0030416">
    <property type="term" value="P:methylamine metabolic process"/>
    <property type="evidence" value="ECO:0007669"/>
    <property type="project" value="InterPro"/>
</dbReference>
<comment type="subcellular location">
    <subcellularLocation>
        <location evidence="1">Membrane</location>
        <topology evidence="1">Multi-pass membrane protein</topology>
    </subcellularLocation>
</comment>
<feature type="domain" description="Methylamine utilisation protein MauE" evidence="6">
    <location>
        <begin position="6"/>
        <end position="87"/>
    </location>
</feature>
<sequence length="116" mass="13771">MLPWHQYLLGLLFVITGFLHFQKPKIYLKIMPPYIPAHKTMVLLSGILEMILGFMLLNPPTQQIAGWGIMILMLLFLPVHFYMLQEKKASLKLPKWALIVRIPLQFFIMYWAYFYV</sequence>
<reference evidence="7" key="1">
    <citation type="submission" date="2021-07" db="EMBL/GenBank/DDBJ databases">
        <title>Aureisphaera sp. CAU 1614 isolated from sea sediment.</title>
        <authorList>
            <person name="Kim W."/>
        </authorList>
    </citation>
    <scope>NUCLEOTIDE SEQUENCE</scope>
    <source>
        <strain evidence="7">CAU 1614</strain>
    </source>
</reference>
<keyword evidence="8" id="KW-1185">Reference proteome</keyword>
<gene>
    <name evidence="7" type="ORF">KXJ69_13415</name>
</gene>
<dbReference type="PANTHER" id="PTHR36974:SF1">
    <property type="entry name" value="DOXX FAMILY MEMBRANE PROTEIN"/>
    <property type="match status" value="1"/>
</dbReference>
<feature type="transmembrane region" description="Helical" evidence="5">
    <location>
        <begin position="96"/>
        <end position="114"/>
    </location>
</feature>
<organism evidence="7 8">
    <name type="scientific">Halomarinibacterium sedimenti</name>
    <dbReference type="NCBI Taxonomy" id="2857106"/>
    <lineage>
        <taxon>Bacteria</taxon>
        <taxon>Pseudomonadati</taxon>
        <taxon>Bacteroidota</taxon>
        <taxon>Flavobacteriia</taxon>
        <taxon>Flavobacteriales</taxon>
        <taxon>Flavobacteriaceae</taxon>
        <taxon>Halomarinibacterium</taxon>
    </lineage>
</organism>
<accession>A0A9X1JWG4</accession>
<feature type="transmembrane region" description="Helical" evidence="5">
    <location>
        <begin position="6"/>
        <end position="21"/>
    </location>
</feature>
<dbReference type="InterPro" id="IPR009908">
    <property type="entry name" value="Methylamine_util_MauE"/>
</dbReference>
<dbReference type="GO" id="GO:0016020">
    <property type="term" value="C:membrane"/>
    <property type="evidence" value="ECO:0007669"/>
    <property type="project" value="UniProtKB-SubCell"/>
</dbReference>
<feature type="transmembrane region" description="Helical" evidence="5">
    <location>
        <begin position="64"/>
        <end position="84"/>
    </location>
</feature>
<comment type="caution">
    <text evidence="7">The sequence shown here is derived from an EMBL/GenBank/DDBJ whole genome shotgun (WGS) entry which is preliminary data.</text>
</comment>
<proteinExistence type="predicted"/>
<protein>
    <recommendedName>
        <fullName evidence="6">Methylamine utilisation protein MauE domain-containing protein</fullName>
    </recommendedName>
</protein>
<evidence type="ECO:0000256" key="1">
    <source>
        <dbReference type="ARBA" id="ARBA00004141"/>
    </source>
</evidence>
<dbReference type="EMBL" id="JAHWDP010000009">
    <property type="protein sequence ID" value="MBW2939109.1"/>
    <property type="molecule type" value="Genomic_DNA"/>
</dbReference>
<dbReference type="RefSeq" id="WP_219053636.1">
    <property type="nucleotide sequence ID" value="NZ_JAHWDP010000009.1"/>
</dbReference>
<keyword evidence="3 5" id="KW-1133">Transmembrane helix</keyword>
<dbReference type="AlphaFoldDB" id="A0A9X1JWG4"/>
<evidence type="ECO:0000256" key="3">
    <source>
        <dbReference type="ARBA" id="ARBA00022989"/>
    </source>
</evidence>
<dbReference type="Proteomes" id="UP001138686">
    <property type="component" value="Unassembled WGS sequence"/>
</dbReference>
<evidence type="ECO:0000313" key="7">
    <source>
        <dbReference type="EMBL" id="MBW2939109.1"/>
    </source>
</evidence>